<accession>A0AAV5VTY7</accession>
<gene>
    <name evidence="1" type="ORF">PFISCL1PPCAC_14205</name>
</gene>
<organism evidence="1 2">
    <name type="scientific">Pristionchus fissidentatus</name>
    <dbReference type="NCBI Taxonomy" id="1538716"/>
    <lineage>
        <taxon>Eukaryota</taxon>
        <taxon>Metazoa</taxon>
        <taxon>Ecdysozoa</taxon>
        <taxon>Nematoda</taxon>
        <taxon>Chromadorea</taxon>
        <taxon>Rhabditida</taxon>
        <taxon>Rhabditina</taxon>
        <taxon>Diplogasteromorpha</taxon>
        <taxon>Diplogasteroidea</taxon>
        <taxon>Neodiplogasteridae</taxon>
        <taxon>Pristionchus</taxon>
    </lineage>
</organism>
<proteinExistence type="predicted"/>
<reference evidence="1" key="1">
    <citation type="submission" date="2023-10" db="EMBL/GenBank/DDBJ databases">
        <title>Genome assembly of Pristionchus species.</title>
        <authorList>
            <person name="Yoshida K."/>
            <person name="Sommer R.J."/>
        </authorList>
    </citation>
    <scope>NUCLEOTIDE SEQUENCE</scope>
    <source>
        <strain evidence="1">RS5133</strain>
    </source>
</reference>
<evidence type="ECO:0000313" key="1">
    <source>
        <dbReference type="EMBL" id="GMT22908.1"/>
    </source>
</evidence>
<sequence>SPYGLKPTDFFLFFGSRNDRLGVLASQLRISILYPRLNVPRSILPVLTVPRPLIERTCSAANMGSFSVWRWGITNLAHEDANVLLVNGSLA</sequence>
<feature type="non-terminal residue" evidence="1">
    <location>
        <position position="1"/>
    </location>
</feature>
<evidence type="ECO:0000313" key="2">
    <source>
        <dbReference type="Proteomes" id="UP001432322"/>
    </source>
</evidence>
<dbReference type="EMBL" id="BTSY01000004">
    <property type="protein sequence ID" value="GMT22908.1"/>
    <property type="molecule type" value="Genomic_DNA"/>
</dbReference>
<protein>
    <submittedName>
        <fullName evidence="1">Uncharacterized protein</fullName>
    </submittedName>
</protein>
<name>A0AAV5VTY7_9BILA</name>
<dbReference type="AlphaFoldDB" id="A0AAV5VTY7"/>
<dbReference type="Proteomes" id="UP001432322">
    <property type="component" value="Unassembled WGS sequence"/>
</dbReference>
<keyword evidence="2" id="KW-1185">Reference proteome</keyword>
<comment type="caution">
    <text evidence="1">The sequence shown here is derived from an EMBL/GenBank/DDBJ whole genome shotgun (WGS) entry which is preliminary data.</text>
</comment>